<dbReference type="AlphaFoldDB" id="G2DHZ6"/>
<comment type="caution">
    <text evidence="1">The sequence shown here is derived from an EMBL/GenBank/DDBJ whole genome shotgun (WGS) entry which is preliminary data.</text>
</comment>
<evidence type="ECO:0000313" key="2">
    <source>
        <dbReference type="Proteomes" id="UP000004491"/>
    </source>
</evidence>
<dbReference type="Proteomes" id="UP000004491">
    <property type="component" value="Unassembled WGS sequence"/>
</dbReference>
<sequence>MSDNWPPCRKAINRAAHGTKNLGGLIWSVVEMQRSEYAAERKTLMKLRDGMRKFVRRYEFIAQVGAAG</sequence>
<gene>
    <name evidence="1" type="ORF">Rifp1Sym_gn00070</name>
</gene>
<proteinExistence type="predicted"/>
<dbReference type="EMBL" id="AFOC01000171">
    <property type="protein sequence ID" value="EGV49762.1"/>
    <property type="molecule type" value="Genomic_DNA"/>
</dbReference>
<keyword evidence="2" id="KW-1185">Reference proteome</keyword>
<organism evidence="1 2">
    <name type="scientific">endosymbiont of Riftia pachyptila</name>
    <name type="common">vent Ph05</name>
    <dbReference type="NCBI Taxonomy" id="1048808"/>
    <lineage>
        <taxon>Bacteria</taxon>
        <taxon>Pseudomonadati</taxon>
        <taxon>Pseudomonadota</taxon>
        <taxon>Gammaproteobacteria</taxon>
        <taxon>sulfur-oxidizing symbionts</taxon>
    </lineage>
</organism>
<evidence type="ECO:0000313" key="1">
    <source>
        <dbReference type="EMBL" id="EGV49762.1"/>
    </source>
</evidence>
<protein>
    <submittedName>
        <fullName evidence="1">Uncharacterized protein</fullName>
    </submittedName>
</protein>
<reference evidence="1" key="1">
    <citation type="journal article" date="2011" name="ISME J.">
        <title>The endosymbionts of the deep-sea tubeworms Riftia pachyptila and Tevnia jerichonana share an identical physiology as revealed by proteogenomic analyses.</title>
        <authorList>
            <person name="Gardebrecht A."/>
            <person name="Markert S."/>
            <person name="Felbeck H."/>
            <person name="Thuermer A."/>
            <person name="Albrecht D."/>
            <person name="Wollherr A."/>
            <person name="Kabisch J."/>
            <person name="Lehmann R."/>
            <person name="Daniel R."/>
            <person name="Liesegang H."/>
            <person name="Hecker M."/>
            <person name="Sievert S.M."/>
            <person name="Schweder T."/>
        </authorList>
    </citation>
    <scope>NUCLEOTIDE SEQUENCE [LARGE SCALE GENOMIC DNA]</scope>
</reference>
<accession>G2DHZ6</accession>
<name>G2DHZ6_9GAMM</name>